<evidence type="ECO:0000259" key="3">
    <source>
        <dbReference type="Pfam" id="PF17783"/>
    </source>
</evidence>
<dbReference type="Proteomes" id="UP000182835">
    <property type="component" value="Unassembled WGS sequence"/>
</dbReference>
<dbReference type="Gene3D" id="2.40.50.140">
    <property type="entry name" value="Nucleic acid-binding proteins"/>
    <property type="match status" value="2"/>
</dbReference>
<dbReference type="InterPro" id="IPR039566">
    <property type="entry name" value="CvfB_S1_st"/>
</dbReference>
<dbReference type="InterPro" id="IPR048587">
    <property type="entry name" value="CvfB_S1_3rd"/>
</dbReference>
<feature type="domain" description="Conserved virulence factor B first S1" evidence="2">
    <location>
        <begin position="8"/>
        <end position="61"/>
    </location>
</feature>
<evidence type="ECO:0000313" key="7">
    <source>
        <dbReference type="Proteomes" id="UP000182835"/>
    </source>
</evidence>
<evidence type="ECO:0000259" key="4">
    <source>
        <dbReference type="Pfam" id="PF21191"/>
    </source>
</evidence>
<feature type="domain" description="Conserved virulence factor B-like winged helix" evidence="3">
    <location>
        <begin position="224"/>
        <end position="282"/>
    </location>
</feature>
<dbReference type="InterPro" id="IPR014464">
    <property type="entry name" value="CvfB_fam"/>
</dbReference>
<evidence type="ECO:0000259" key="5">
    <source>
        <dbReference type="Pfam" id="PF21543"/>
    </source>
</evidence>
<dbReference type="InterPro" id="IPR040764">
    <property type="entry name" value="CvfB_WH"/>
</dbReference>
<accession>A0A1L8R5E6</accession>
<dbReference type="InterPro" id="IPR036388">
    <property type="entry name" value="WH-like_DNA-bd_sf"/>
</dbReference>
<evidence type="ECO:0000259" key="2">
    <source>
        <dbReference type="Pfam" id="PF13509"/>
    </source>
</evidence>
<dbReference type="InterPro" id="IPR048588">
    <property type="entry name" value="CvfB_S1_2nd"/>
</dbReference>
<comment type="caution">
    <text evidence="6">The sequence shown here is derived from an EMBL/GenBank/DDBJ whole genome shotgun (WGS) entry which is preliminary data.</text>
</comment>
<gene>
    <name evidence="6" type="ORF">RU96_GL000387</name>
</gene>
<name>A0A1L8R5E6_9ENTE</name>
<dbReference type="AlphaFoldDB" id="A0A1L8R5E6"/>
<evidence type="ECO:0008006" key="8">
    <source>
        <dbReference type="Google" id="ProtNLM"/>
    </source>
</evidence>
<dbReference type="OrthoDB" id="9801597at2"/>
<dbReference type="PIRSF" id="PIRSF012524">
    <property type="entry name" value="YitL_S1"/>
    <property type="match status" value="1"/>
</dbReference>
<comment type="similarity">
    <text evidence="1">Belongs to the CvfB family.</text>
</comment>
<dbReference type="Pfam" id="PF21543">
    <property type="entry name" value="CvfB_2nd"/>
    <property type="match status" value="1"/>
</dbReference>
<dbReference type="Pfam" id="PF17783">
    <property type="entry name" value="WHD_CvfB"/>
    <property type="match status" value="1"/>
</dbReference>
<evidence type="ECO:0000256" key="1">
    <source>
        <dbReference type="PIRNR" id="PIRNR012524"/>
    </source>
</evidence>
<protein>
    <recommendedName>
        <fullName evidence="8">DNA-binding protein</fullName>
    </recommendedName>
</protein>
<feature type="domain" description="Conserved virulence factor B third S1" evidence="5">
    <location>
        <begin position="139"/>
        <end position="213"/>
    </location>
</feature>
<dbReference type="Pfam" id="PF21191">
    <property type="entry name" value="CvfB_1st"/>
    <property type="match status" value="1"/>
</dbReference>
<organism evidence="6 7">
    <name type="scientific">Enterococcus canintestini</name>
    <dbReference type="NCBI Taxonomy" id="317010"/>
    <lineage>
        <taxon>Bacteria</taxon>
        <taxon>Bacillati</taxon>
        <taxon>Bacillota</taxon>
        <taxon>Bacilli</taxon>
        <taxon>Lactobacillales</taxon>
        <taxon>Enterococcaceae</taxon>
        <taxon>Enterococcus</taxon>
    </lineage>
</organism>
<dbReference type="Pfam" id="PF13509">
    <property type="entry name" value="S1_2"/>
    <property type="match status" value="1"/>
</dbReference>
<dbReference type="RefSeq" id="WP_071864932.1">
    <property type="nucleotide sequence ID" value="NZ_JBHLVQ010000012.1"/>
</dbReference>
<dbReference type="Gene3D" id="1.10.10.10">
    <property type="entry name" value="Winged helix-like DNA-binding domain superfamily/Winged helix DNA-binding domain"/>
    <property type="match status" value="1"/>
</dbReference>
<evidence type="ECO:0000313" key="6">
    <source>
        <dbReference type="EMBL" id="OJG14987.1"/>
    </source>
</evidence>
<dbReference type="InterPro" id="IPR012340">
    <property type="entry name" value="NA-bd_OB-fold"/>
</dbReference>
<proteinExistence type="inferred from homology"/>
<dbReference type="STRING" id="317010.RU96_GL000387"/>
<dbReference type="PANTHER" id="PTHR37296:SF1">
    <property type="entry name" value="CONSERVED VIRULENCE FACTOR B"/>
    <property type="match status" value="1"/>
</dbReference>
<reference evidence="6 7" key="1">
    <citation type="submission" date="2014-12" db="EMBL/GenBank/DDBJ databases">
        <title>Draft genome sequences of 29 type strains of Enterococci.</title>
        <authorList>
            <person name="Zhong Z."/>
            <person name="Sun Z."/>
            <person name="Liu W."/>
            <person name="Zhang W."/>
            <person name="Zhang H."/>
        </authorList>
    </citation>
    <scope>NUCLEOTIDE SEQUENCE [LARGE SCALE GENOMIC DNA]</scope>
    <source>
        <strain evidence="6 7">DSM 21207</strain>
    </source>
</reference>
<sequence>MNDLLATIITGMVIDENDTAYFIQKNGVTFRLPKGEGEHQLGESVTGFAYQNQRHENALTTEIPKSRQGHYAFATVIASRRDLGVFVDIGLPDKEIAVSLDELPTLTELWPKKGDRLLVALRVDQKGRIWGTLAEEKVFRSMSKKGKEEQKNQNITGTVFRLKIAGTYILTEDFYLGFIHPSERYQEPRLGEVVSGRVIGVRPDGVLNVSLKPRAYEAISDDAEMLLAYLRRAKENKMPYTDKSDPEAIKEMFGISKGQFKRAMGNLLKAKLVEQKDGFTYLIEKTDLV</sequence>
<dbReference type="PANTHER" id="PTHR37296">
    <property type="entry name" value="CONSERVED VIRULENCE FACTOR B"/>
    <property type="match status" value="1"/>
</dbReference>
<feature type="domain" description="Conserved virulence factor B second S1" evidence="4">
    <location>
        <begin position="71"/>
        <end position="132"/>
    </location>
</feature>
<dbReference type="Gene3D" id="2.40.50.330">
    <property type="match status" value="1"/>
</dbReference>
<dbReference type="EMBL" id="JXKG01000011">
    <property type="protein sequence ID" value="OJG14987.1"/>
    <property type="molecule type" value="Genomic_DNA"/>
</dbReference>